<comment type="caution">
    <text evidence="1">The sequence shown here is derived from an EMBL/GenBank/DDBJ whole genome shotgun (WGS) entry which is preliminary data.</text>
</comment>
<name>A0ACC0L161_CHOFU</name>
<dbReference type="Proteomes" id="UP001064048">
    <property type="component" value="Chromosome 9"/>
</dbReference>
<proteinExistence type="predicted"/>
<evidence type="ECO:0000313" key="1">
    <source>
        <dbReference type="EMBL" id="KAI8442116.1"/>
    </source>
</evidence>
<keyword evidence="2" id="KW-1185">Reference proteome</keyword>
<reference evidence="1 2" key="1">
    <citation type="journal article" date="2022" name="Genome Biol. Evol.">
        <title>The Spruce Budworm Genome: Reconstructing the Evolutionary History of Antifreeze Proteins.</title>
        <authorList>
            <person name="Beliveau C."/>
            <person name="Gagne P."/>
            <person name="Picq S."/>
            <person name="Vernygora O."/>
            <person name="Keeling C.I."/>
            <person name="Pinkney K."/>
            <person name="Doucet D."/>
            <person name="Wen F."/>
            <person name="Johnston J.S."/>
            <person name="Maaroufi H."/>
            <person name="Boyle B."/>
            <person name="Laroche J."/>
            <person name="Dewar K."/>
            <person name="Juretic N."/>
            <person name="Blackburn G."/>
            <person name="Nisole A."/>
            <person name="Brunet B."/>
            <person name="Brandao M."/>
            <person name="Lumley L."/>
            <person name="Duan J."/>
            <person name="Quan G."/>
            <person name="Lucarotti C.J."/>
            <person name="Roe A.D."/>
            <person name="Sperling F.A.H."/>
            <person name="Levesque R.C."/>
            <person name="Cusson M."/>
        </authorList>
    </citation>
    <scope>NUCLEOTIDE SEQUENCE [LARGE SCALE GENOMIC DNA]</scope>
    <source>
        <strain evidence="1">Glfc:IPQL:Cfum</strain>
    </source>
</reference>
<dbReference type="EMBL" id="CM046109">
    <property type="protein sequence ID" value="KAI8442116.1"/>
    <property type="molecule type" value="Genomic_DNA"/>
</dbReference>
<organism evidence="1 2">
    <name type="scientific">Choristoneura fumiferana</name>
    <name type="common">Spruce budworm moth</name>
    <name type="synonym">Archips fumiferana</name>
    <dbReference type="NCBI Taxonomy" id="7141"/>
    <lineage>
        <taxon>Eukaryota</taxon>
        <taxon>Metazoa</taxon>
        <taxon>Ecdysozoa</taxon>
        <taxon>Arthropoda</taxon>
        <taxon>Hexapoda</taxon>
        <taxon>Insecta</taxon>
        <taxon>Pterygota</taxon>
        <taxon>Neoptera</taxon>
        <taxon>Endopterygota</taxon>
        <taxon>Lepidoptera</taxon>
        <taxon>Glossata</taxon>
        <taxon>Ditrysia</taxon>
        <taxon>Tortricoidea</taxon>
        <taxon>Tortricidae</taxon>
        <taxon>Tortricinae</taxon>
        <taxon>Choristoneura</taxon>
    </lineage>
</organism>
<evidence type="ECO:0000313" key="2">
    <source>
        <dbReference type="Proteomes" id="UP001064048"/>
    </source>
</evidence>
<sequence>MVLAPPAPHQPFTPAERHRGAFGNTTVPRTPHFNIAVEDKHWLMTMPPSPLPASILPELDRAYSSRWESLLAVDEMVADVMAMLEKNNVMKDTYVIYTSDNGYHVGPGIKENVTSNQPVLNIDLAPTILALAGVNECNQLYICKCQDSTNNTYACIRHIGKNANYKYCEFRDRENFIEIYNIESDPYELVNIVDETFPALKAWYNHVMKRMLACKGAESCNFIEKE</sequence>
<gene>
    <name evidence="1" type="ORF">MSG28_005742</name>
</gene>
<protein>
    <submittedName>
        <fullName evidence="1">Uncharacterized protein</fullName>
    </submittedName>
</protein>
<accession>A0ACC0L161</accession>